<dbReference type="SUPFAM" id="SSF52540">
    <property type="entry name" value="P-loop containing nucleoside triphosphate hydrolases"/>
    <property type="match status" value="1"/>
</dbReference>
<dbReference type="Proteomes" id="UP000319783">
    <property type="component" value="Unassembled WGS sequence"/>
</dbReference>
<evidence type="ECO:0000256" key="1">
    <source>
        <dbReference type="ARBA" id="ARBA00022448"/>
    </source>
</evidence>
<dbReference type="InterPro" id="IPR017871">
    <property type="entry name" value="ABC_transporter-like_CS"/>
</dbReference>
<name>A0A533QCR9_9BACT</name>
<dbReference type="InterPro" id="IPR003593">
    <property type="entry name" value="AAA+_ATPase"/>
</dbReference>
<accession>A0A533QCR9</accession>
<dbReference type="Gene3D" id="3.40.50.300">
    <property type="entry name" value="P-loop containing nucleotide triphosphate hydrolases"/>
    <property type="match status" value="1"/>
</dbReference>
<dbReference type="PROSITE" id="PS50893">
    <property type="entry name" value="ABC_TRANSPORTER_2"/>
    <property type="match status" value="1"/>
</dbReference>
<comment type="caution">
    <text evidence="5">The sequence shown here is derived from an EMBL/GenBank/DDBJ whole genome shotgun (WGS) entry which is preliminary data.</text>
</comment>
<evidence type="ECO:0000256" key="3">
    <source>
        <dbReference type="ARBA" id="ARBA00022840"/>
    </source>
</evidence>
<dbReference type="GO" id="GO:0016887">
    <property type="term" value="F:ATP hydrolysis activity"/>
    <property type="evidence" value="ECO:0007669"/>
    <property type="project" value="InterPro"/>
</dbReference>
<evidence type="ECO:0000313" key="5">
    <source>
        <dbReference type="EMBL" id="TLD40431.1"/>
    </source>
</evidence>
<dbReference type="GO" id="GO:0005524">
    <property type="term" value="F:ATP binding"/>
    <property type="evidence" value="ECO:0007669"/>
    <property type="project" value="UniProtKB-KW"/>
</dbReference>
<keyword evidence="2" id="KW-0547">Nucleotide-binding</keyword>
<reference evidence="5 6" key="1">
    <citation type="submission" date="2019-04" db="EMBL/GenBank/DDBJ databases">
        <title>Genome of a novel bacterium Candidatus Jettenia ecosi reconstructed from metagenome of an anammox bioreactor.</title>
        <authorList>
            <person name="Mardanov A.V."/>
            <person name="Beletsky A.V."/>
            <person name="Ravin N.V."/>
            <person name="Botchkova E.A."/>
            <person name="Litti Y.V."/>
            <person name="Nozhevnikova A.N."/>
        </authorList>
    </citation>
    <scope>NUCLEOTIDE SEQUENCE [LARGE SCALE GENOMIC DNA]</scope>
    <source>
        <strain evidence="5">J2</strain>
    </source>
</reference>
<evidence type="ECO:0000259" key="4">
    <source>
        <dbReference type="PROSITE" id="PS50893"/>
    </source>
</evidence>
<evidence type="ECO:0000313" key="6">
    <source>
        <dbReference type="Proteomes" id="UP000319783"/>
    </source>
</evidence>
<protein>
    <submittedName>
        <fullName evidence="5">Methionine ABC transporter ATP-binding protein</fullName>
    </submittedName>
</protein>
<keyword evidence="1" id="KW-0813">Transport</keyword>
<gene>
    <name evidence="5" type="ORF">JETT_3297</name>
</gene>
<dbReference type="AlphaFoldDB" id="A0A533QCR9"/>
<dbReference type="PANTHER" id="PTHR43023">
    <property type="entry name" value="PROTEIN TRIGALACTOSYLDIACYLGLYCEROL 3, CHLOROPLASTIC"/>
    <property type="match status" value="1"/>
</dbReference>
<evidence type="ECO:0000256" key="2">
    <source>
        <dbReference type="ARBA" id="ARBA00022741"/>
    </source>
</evidence>
<organism evidence="5 6">
    <name type="scientific">Candidatus Jettenia ecosi</name>
    <dbReference type="NCBI Taxonomy" id="2494326"/>
    <lineage>
        <taxon>Bacteria</taxon>
        <taxon>Pseudomonadati</taxon>
        <taxon>Planctomycetota</taxon>
        <taxon>Candidatus Brocadiia</taxon>
        <taxon>Candidatus Brocadiales</taxon>
        <taxon>Candidatus Brocadiaceae</taxon>
        <taxon>Candidatus Jettenia</taxon>
    </lineage>
</organism>
<proteinExistence type="predicted"/>
<dbReference type="InterPro" id="IPR003439">
    <property type="entry name" value="ABC_transporter-like_ATP-bd"/>
</dbReference>
<dbReference type="InterPro" id="IPR027417">
    <property type="entry name" value="P-loop_NTPase"/>
</dbReference>
<dbReference type="PROSITE" id="PS00211">
    <property type="entry name" value="ABC_TRANSPORTER_1"/>
    <property type="match status" value="1"/>
</dbReference>
<dbReference type="Pfam" id="PF00005">
    <property type="entry name" value="ABC_tran"/>
    <property type="match status" value="1"/>
</dbReference>
<sequence length="258" mass="28445">MFIDENLCPNLMSKVIIEFKDVYKSFNGILVHKGINLSIVEGEIMSLLGSSGSGKSVLLKELIGLVMPDSGDIIVLGNTVTQMNEESLIELREHVGMLFQGAALFDSLTVFENIAYPLREHLKLTEKEIRERVAEKLHLVGLGGIENKMSNELSGGMRKRVGLARAIATDPDIILYDEPTTGLDPITAQRINELIIDLQKKLGVTSVVVTHDLHCVKTVSNRIAMLYEGKIVAVGTWNELITSDIQVVRDFISGNICE</sequence>
<dbReference type="SMART" id="SM00382">
    <property type="entry name" value="AAA"/>
    <property type="match status" value="1"/>
</dbReference>
<dbReference type="PANTHER" id="PTHR43023:SF6">
    <property type="entry name" value="INTERMEMBRANE PHOSPHOLIPID TRANSPORT SYSTEM ATP-BINDING PROTEIN MLAF"/>
    <property type="match status" value="1"/>
</dbReference>
<feature type="domain" description="ABC transporter" evidence="4">
    <location>
        <begin position="17"/>
        <end position="253"/>
    </location>
</feature>
<dbReference type="EMBL" id="SULG01000101">
    <property type="protein sequence ID" value="TLD40431.1"/>
    <property type="molecule type" value="Genomic_DNA"/>
</dbReference>
<keyword evidence="3 5" id="KW-0067">ATP-binding</keyword>
<dbReference type="CDD" id="cd03261">
    <property type="entry name" value="ABC_Org_Solvent_Resistant"/>
    <property type="match status" value="1"/>
</dbReference>